<dbReference type="PANTHER" id="PTHR42979">
    <property type="entry name" value="3-ISOPROPYLMALATE DEHYDROGENASE"/>
    <property type="match status" value="1"/>
</dbReference>
<evidence type="ECO:0000313" key="22">
    <source>
        <dbReference type="Proteomes" id="UP001219901"/>
    </source>
</evidence>
<evidence type="ECO:0000256" key="3">
    <source>
        <dbReference type="ARBA" id="ARBA00004496"/>
    </source>
</evidence>
<dbReference type="HAMAP" id="MF_01033">
    <property type="entry name" value="LeuB_type1"/>
    <property type="match status" value="1"/>
</dbReference>
<keyword evidence="13 16" id="KW-0520">NAD</keyword>
<keyword evidence="16" id="KW-0464">Manganese</keyword>
<feature type="region of interest" description="Disordered" evidence="18">
    <location>
        <begin position="267"/>
        <end position="286"/>
    </location>
</feature>
<dbReference type="GO" id="GO:0000287">
    <property type="term" value="F:magnesium ion binding"/>
    <property type="evidence" value="ECO:0007669"/>
    <property type="project" value="InterPro"/>
</dbReference>
<comment type="subcellular location">
    <subcellularLocation>
        <location evidence="3 16">Cytoplasm</location>
    </subcellularLocation>
</comment>
<evidence type="ECO:0000256" key="1">
    <source>
        <dbReference type="ARBA" id="ARBA00000624"/>
    </source>
</evidence>
<evidence type="ECO:0000256" key="4">
    <source>
        <dbReference type="ARBA" id="ARBA00004762"/>
    </source>
</evidence>
<feature type="site" description="Important for catalysis" evidence="16">
    <location>
        <position position="191"/>
    </location>
</feature>
<evidence type="ECO:0000256" key="18">
    <source>
        <dbReference type="SAM" id="MobiDB-lite"/>
    </source>
</evidence>
<dbReference type="SMART" id="SM01329">
    <property type="entry name" value="Iso_dh"/>
    <property type="match status" value="1"/>
</dbReference>
<dbReference type="GO" id="GO:0009098">
    <property type="term" value="P:L-leucine biosynthetic process"/>
    <property type="evidence" value="ECO:0007669"/>
    <property type="project" value="UniProtKB-UniRule"/>
</dbReference>
<dbReference type="GO" id="GO:0051287">
    <property type="term" value="F:NAD binding"/>
    <property type="evidence" value="ECO:0007669"/>
    <property type="project" value="InterPro"/>
</dbReference>
<dbReference type="Proteomes" id="UP001219901">
    <property type="component" value="Chromosome"/>
</dbReference>
<evidence type="ECO:0000313" key="20">
    <source>
        <dbReference type="EMBL" id="MDG0867515.1"/>
    </source>
</evidence>
<keyword evidence="10 16" id="KW-0479">Metal-binding</keyword>
<feature type="binding site" evidence="16">
    <location>
        <position position="247"/>
    </location>
    <ligand>
        <name>Mg(2+)</name>
        <dbReference type="ChEBI" id="CHEBI:18420"/>
    </ligand>
</feature>
<feature type="domain" description="Isopropylmalate dehydrogenase-like" evidence="19">
    <location>
        <begin position="4"/>
        <end position="363"/>
    </location>
</feature>
<keyword evidence="8 16" id="KW-0963">Cytoplasm</keyword>
<evidence type="ECO:0000256" key="5">
    <source>
        <dbReference type="ARBA" id="ARBA00008319"/>
    </source>
</evidence>
<evidence type="ECO:0000256" key="6">
    <source>
        <dbReference type="ARBA" id="ARBA00011738"/>
    </source>
</evidence>
<dbReference type="InterPro" id="IPR024084">
    <property type="entry name" value="IsoPropMal-DH-like_dom"/>
</dbReference>
<proteinExistence type="inferred from homology"/>
<evidence type="ECO:0000256" key="10">
    <source>
        <dbReference type="ARBA" id="ARBA00022723"/>
    </source>
</evidence>
<evidence type="ECO:0000256" key="8">
    <source>
        <dbReference type="ARBA" id="ARBA00022490"/>
    </source>
</evidence>
<evidence type="ECO:0000259" key="19">
    <source>
        <dbReference type="SMART" id="SM01329"/>
    </source>
</evidence>
<name>A0AAJ5ZIN7_9CHLR</name>
<dbReference type="InterPro" id="IPR004429">
    <property type="entry name" value="Isopropylmalate_DH"/>
</dbReference>
<evidence type="ECO:0000256" key="2">
    <source>
        <dbReference type="ARBA" id="ARBA00001936"/>
    </source>
</evidence>
<dbReference type="PANTHER" id="PTHR42979:SF1">
    <property type="entry name" value="3-ISOPROPYLMALATE DEHYDROGENASE"/>
    <property type="match status" value="1"/>
</dbReference>
<comment type="subunit">
    <text evidence="6 16 17">Homodimer.</text>
</comment>
<organism evidence="21 22">
    <name type="scientific">Candidatus Lucifugimonas marina</name>
    <dbReference type="NCBI Taxonomy" id="3038979"/>
    <lineage>
        <taxon>Bacteria</taxon>
        <taxon>Bacillati</taxon>
        <taxon>Chloroflexota</taxon>
        <taxon>Dehalococcoidia</taxon>
        <taxon>SAR202 cluster</taxon>
        <taxon>Candidatus Lucifugimonadales</taxon>
        <taxon>Candidatus Lucifugimonadaceae</taxon>
        <taxon>Candidatus Lucifugimonas</taxon>
    </lineage>
</organism>
<feature type="binding site" evidence="16">
    <location>
        <position position="96"/>
    </location>
    <ligand>
        <name>substrate</name>
    </ligand>
</feature>
<feature type="binding site" evidence="16">
    <location>
        <position position="106"/>
    </location>
    <ligand>
        <name>substrate</name>
    </ligand>
</feature>
<evidence type="ECO:0000256" key="11">
    <source>
        <dbReference type="ARBA" id="ARBA00022842"/>
    </source>
</evidence>
<dbReference type="AlphaFoldDB" id="A0AAJ5ZIN7"/>
<reference evidence="22" key="3">
    <citation type="submission" date="2023-06" db="EMBL/GenBank/DDBJ databases">
        <title>Pangenomics reveal diversification of enzyme families and niche specialization in globally abundant SAR202 bacteria.</title>
        <authorList>
            <person name="Saw J.H.W."/>
        </authorList>
    </citation>
    <scope>NUCLEOTIDE SEQUENCE [LARGE SCALE GENOMIC DNA]</scope>
    <source>
        <strain evidence="22">JH1073</strain>
    </source>
</reference>
<keyword evidence="7 16" id="KW-0432">Leucine biosynthesis</keyword>
<keyword evidence="9 16" id="KW-0028">Amino-acid biosynthesis</keyword>
<dbReference type="Proteomes" id="UP001321249">
    <property type="component" value="Unassembled WGS sequence"/>
</dbReference>
<feature type="binding site" evidence="16">
    <location>
        <begin position="76"/>
        <end position="89"/>
    </location>
    <ligand>
        <name>NAD(+)</name>
        <dbReference type="ChEBI" id="CHEBI:57540"/>
    </ligand>
</feature>
<dbReference type="EC" id="1.1.1.85" evidence="16"/>
<dbReference type="RefSeq" id="WP_342825953.1">
    <property type="nucleotide sequence ID" value="NZ_CP046146.1"/>
</dbReference>
<gene>
    <name evidence="16 21" type="primary">leuB</name>
    <name evidence="20" type="ORF">GKO46_10610</name>
    <name evidence="21" type="ORF">GKO48_10930</name>
</gene>
<sequence>MDARIAVLGGDGIGPEVTAESVKVLDAIGRRFGHDFTYVTGPVGGAAIDATGSALPADTMNIVLGSDAVLFGAVGGPKWDDPLAKVRPEDGILALRKGLGLFANLRPAKVYEQLIDASPLRPELLKDVDFIIVRELTGGLYFGKPKRRWENSRGRRAVDTLAYSEKEIERVVRMAFELAKDRKKRVHSLDKMNVMESSRLWREIATEVGIEYPDVELIHMLADNAAMQIITNPSSFDVIVAENTFGDILSDEAAVIGGSLGMLPSASLSSLPPKNGRRRRGGKPALYEPIHGSAPDIAGKSLANPMASILSAAMLLRLSLGLSAEAEIVENAVDSVLAEGYRTHDIATGGERPLTTGQVGDMIAGLVAG</sequence>
<comment type="catalytic activity">
    <reaction evidence="1 16 17">
        <text>(2R,3S)-3-isopropylmalate + NAD(+) = 4-methyl-2-oxopentanoate + CO2 + NADH</text>
        <dbReference type="Rhea" id="RHEA:32271"/>
        <dbReference type="ChEBI" id="CHEBI:16526"/>
        <dbReference type="ChEBI" id="CHEBI:17865"/>
        <dbReference type="ChEBI" id="CHEBI:35121"/>
        <dbReference type="ChEBI" id="CHEBI:57540"/>
        <dbReference type="ChEBI" id="CHEBI:57945"/>
        <dbReference type="EC" id="1.1.1.85"/>
    </reaction>
</comment>
<protein>
    <recommendedName>
        <fullName evidence="16">3-isopropylmalate dehydrogenase</fullName>
        <ecNumber evidence="16">1.1.1.85</ecNumber>
    </recommendedName>
    <alternativeName>
        <fullName evidence="16">3-IPM-DH</fullName>
    </alternativeName>
    <alternativeName>
        <fullName evidence="16">Beta-IPM dehydrogenase</fullName>
        <shortName evidence="16">IMDH</shortName>
    </alternativeName>
</protein>
<feature type="binding site" evidence="16">
    <location>
        <begin position="292"/>
        <end position="304"/>
    </location>
    <ligand>
        <name>NAD(+)</name>
        <dbReference type="ChEBI" id="CHEBI:57540"/>
    </ligand>
</feature>
<reference evidence="21" key="2">
    <citation type="journal article" date="2023" name="Nat. Commun.">
        <title>Cultivation of marine bacteria of the SAR202 clade.</title>
        <authorList>
            <person name="Lim Y."/>
            <person name="Seo J.H."/>
            <person name="Giovannoni S.J."/>
            <person name="Kang I."/>
            <person name="Cho J.C."/>
        </authorList>
    </citation>
    <scope>NUCLEOTIDE SEQUENCE</scope>
    <source>
        <strain evidence="21">JH1073</strain>
    </source>
</reference>
<reference evidence="22 23" key="1">
    <citation type="submission" date="2019-11" db="EMBL/GenBank/DDBJ databases">
        <authorList>
            <person name="Cho J.-C."/>
        </authorList>
    </citation>
    <scope>NUCLEOTIDE SEQUENCE [LARGE SCALE GENOMIC DNA]</scope>
    <source>
        <strain evidence="21 22">JH1073</strain>
        <strain evidence="20 23">JH702</strain>
    </source>
</reference>
<evidence type="ECO:0000256" key="16">
    <source>
        <dbReference type="HAMAP-Rule" id="MF_01033"/>
    </source>
</evidence>
<dbReference type="EMBL" id="WMBE01000003">
    <property type="protein sequence ID" value="MDG0867515.1"/>
    <property type="molecule type" value="Genomic_DNA"/>
</dbReference>
<feature type="site" description="Important for catalysis" evidence="16">
    <location>
        <position position="141"/>
    </location>
</feature>
<comment type="cofactor">
    <cofactor evidence="2">
        <name>Mn(2+)</name>
        <dbReference type="ChEBI" id="CHEBI:29035"/>
    </cofactor>
</comment>
<evidence type="ECO:0000313" key="23">
    <source>
        <dbReference type="Proteomes" id="UP001321249"/>
    </source>
</evidence>
<evidence type="ECO:0000313" key="21">
    <source>
        <dbReference type="EMBL" id="WFG40110.1"/>
    </source>
</evidence>
<comment type="cofactor">
    <cofactor evidence="16 17">
        <name>Mg(2+)</name>
        <dbReference type="ChEBI" id="CHEBI:18420"/>
    </cofactor>
    <cofactor evidence="16 17">
        <name>Mn(2+)</name>
        <dbReference type="ChEBI" id="CHEBI:29035"/>
    </cofactor>
    <text evidence="16 17">Binds 1 Mg(2+) or Mn(2+) ion per subunit.</text>
</comment>
<dbReference type="SUPFAM" id="SSF53659">
    <property type="entry name" value="Isocitrate/Isopropylmalate dehydrogenase-like"/>
    <property type="match status" value="1"/>
</dbReference>
<dbReference type="NCBIfam" id="TIGR00169">
    <property type="entry name" value="leuB"/>
    <property type="match status" value="1"/>
</dbReference>
<feature type="binding site" evidence="16">
    <location>
        <position position="251"/>
    </location>
    <ligand>
        <name>Mg(2+)</name>
        <dbReference type="ChEBI" id="CHEBI:18420"/>
    </ligand>
</feature>
<evidence type="ECO:0000256" key="12">
    <source>
        <dbReference type="ARBA" id="ARBA00023002"/>
    </source>
</evidence>
<dbReference type="Gene3D" id="3.40.718.10">
    <property type="entry name" value="Isopropylmalate Dehydrogenase"/>
    <property type="match status" value="1"/>
</dbReference>
<accession>A0AAJ5ZIN7</accession>
<dbReference type="FunFam" id="3.40.718.10:FF:000028">
    <property type="entry name" value="3-isopropylmalate dehydrogenase"/>
    <property type="match status" value="1"/>
</dbReference>
<feature type="binding site" evidence="16">
    <location>
        <position position="223"/>
    </location>
    <ligand>
        <name>Mg(2+)</name>
        <dbReference type="ChEBI" id="CHEBI:18420"/>
    </ligand>
</feature>
<keyword evidence="12 16" id="KW-0560">Oxidoreductase</keyword>
<dbReference type="PROSITE" id="PS00470">
    <property type="entry name" value="IDH_IMDH"/>
    <property type="match status" value="1"/>
</dbReference>
<comment type="similarity">
    <text evidence="5 16">Belongs to the isocitrate and isopropylmalate dehydrogenases family. LeuB type 1 subfamily.</text>
</comment>
<evidence type="ECO:0000256" key="7">
    <source>
        <dbReference type="ARBA" id="ARBA00022430"/>
    </source>
</evidence>
<keyword evidence="11 16" id="KW-0460">Magnesium</keyword>
<keyword evidence="22" id="KW-1185">Reference proteome</keyword>
<keyword evidence="14 16" id="KW-0100">Branched-chain amino acid biosynthesis</keyword>
<dbReference type="GO" id="GO:0003862">
    <property type="term" value="F:3-isopropylmalate dehydrogenase activity"/>
    <property type="evidence" value="ECO:0007669"/>
    <property type="project" value="UniProtKB-UniRule"/>
</dbReference>
<comment type="function">
    <text evidence="15 16 17">Catalyzes the oxidation of 3-carboxy-2-hydroxy-4-methylpentanoate (3-isopropylmalate) to 3-carboxy-4-methyl-2-oxopentanoate. The product decarboxylates to 4-methyl-2 oxopentanoate.</text>
</comment>
<evidence type="ECO:0000256" key="17">
    <source>
        <dbReference type="RuleBase" id="RU004445"/>
    </source>
</evidence>
<evidence type="ECO:0000256" key="9">
    <source>
        <dbReference type="ARBA" id="ARBA00022605"/>
    </source>
</evidence>
<feature type="binding site" evidence="16">
    <location>
        <position position="223"/>
    </location>
    <ligand>
        <name>substrate</name>
    </ligand>
</feature>
<dbReference type="GO" id="GO:0005829">
    <property type="term" value="C:cytosol"/>
    <property type="evidence" value="ECO:0007669"/>
    <property type="project" value="TreeGrafter"/>
</dbReference>
<dbReference type="Pfam" id="PF00180">
    <property type="entry name" value="Iso_dh"/>
    <property type="match status" value="1"/>
</dbReference>
<feature type="binding site" evidence="16">
    <location>
        <position position="134"/>
    </location>
    <ligand>
        <name>substrate</name>
    </ligand>
</feature>
<dbReference type="InterPro" id="IPR019818">
    <property type="entry name" value="IsoCit/isopropylmalate_DH_CS"/>
</dbReference>
<evidence type="ECO:0000256" key="15">
    <source>
        <dbReference type="ARBA" id="ARBA00023577"/>
    </source>
</evidence>
<evidence type="ECO:0000256" key="13">
    <source>
        <dbReference type="ARBA" id="ARBA00023027"/>
    </source>
</evidence>
<dbReference type="EMBL" id="CP046147">
    <property type="protein sequence ID" value="WFG40110.1"/>
    <property type="molecule type" value="Genomic_DNA"/>
</dbReference>
<comment type="pathway">
    <text evidence="4 16 17">Amino-acid biosynthesis; L-leucine biosynthesis; L-leucine from 3-methyl-2-oxobutanoate: step 3/4.</text>
</comment>
<evidence type="ECO:0000256" key="14">
    <source>
        <dbReference type="ARBA" id="ARBA00023304"/>
    </source>
</evidence>